<name>A0AAE3JQD4_9FLAO</name>
<evidence type="ECO:0000259" key="10">
    <source>
        <dbReference type="PROSITE" id="PS51883"/>
    </source>
</evidence>
<dbReference type="InterPro" id="IPR027417">
    <property type="entry name" value="P-loop_NTPase"/>
</dbReference>
<dbReference type="PROSITE" id="PS51710">
    <property type="entry name" value="G_OBG"/>
    <property type="match status" value="1"/>
</dbReference>
<evidence type="ECO:0000256" key="5">
    <source>
        <dbReference type="ARBA" id="ARBA00022801"/>
    </source>
</evidence>
<comment type="function">
    <text evidence="8">An essential GTPase which binds GTP, GDP and possibly (p)ppGpp with moderate affinity, with high nucleotide exchange rates and a fairly low GTP hydrolysis rate. Plays a role in control of the cell cycle, stress response, ribosome biogenesis and in those bacteria that undergo differentiation, in morphogenesis control.</text>
</comment>
<evidence type="ECO:0000256" key="3">
    <source>
        <dbReference type="ARBA" id="ARBA00022723"/>
    </source>
</evidence>
<keyword evidence="3 8" id="KW-0479">Metal-binding</keyword>
<dbReference type="GO" id="GO:0043022">
    <property type="term" value="F:ribosome binding"/>
    <property type="evidence" value="ECO:0007669"/>
    <property type="project" value="UniProtKB-ARBA"/>
</dbReference>
<dbReference type="PROSITE" id="PS51883">
    <property type="entry name" value="OBG"/>
    <property type="match status" value="1"/>
</dbReference>
<dbReference type="Pfam" id="PF01018">
    <property type="entry name" value="GTP1_OBG"/>
    <property type="match status" value="1"/>
</dbReference>
<dbReference type="InterPro" id="IPR006074">
    <property type="entry name" value="GTP1-OBG_CS"/>
</dbReference>
<dbReference type="InterPro" id="IPR006169">
    <property type="entry name" value="GTP1_OBG_dom"/>
</dbReference>
<evidence type="ECO:0000256" key="7">
    <source>
        <dbReference type="ARBA" id="ARBA00023134"/>
    </source>
</evidence>
<dbReference type="InterPro" id="IPR031167">
    <property type="entry name" value="G_OBG"/>
</dbReference>
<dbReference type="Pfam" id="PF01926">
    <property type="entry name" value="MMR_HSR1"/>
    <property type="match status" value="1"/>
</dbReference>
<comment type="cofactor">
    <cofactor evidence="8">
        <name>Mg(2+)</name>
        <dbReference type="ChEBI" id="CHEBI:18420"/>
    </cofactor>
</comment>
<reference evidence="11" key="1">
    <citation type="submission" date="2023-02" db="EMBL/GenBank/DDBJ databases">
        <title>Genome of Flavobacteriaceae gen. nov. sp. strain F89.</title>
        <authorList>
            <person name="Wang Y."/>
        </authorList>
    </citation>
    <scope>NUCLEOTIDE SEQUENCE</scope>
    <source>
        <strain evidence="11">F89</strain>
    </source>
</reference>
<dbReference type="PRINTS" id="PR00326">
    <property type="entry name" value="GTP1OBG"/>
</dbReference>
<dbReference type="InterPro" id="IPR036726">
    <property type="entry name" value="GTP1_OBG_dom_sf"/>
</dbReference>
<keyword evidence="2 8" id="KW-0963">Cytoplasm</keyword>
<comment type="subunit">
    <text evidence="8">Monomer.</text>
</comment>
<evidence type="ECO:0000259" key="9">
    <source>
        <dbReference type="PROSITE" id="PS51710"/>
    </source>
</evidence>
<feature type="binding site" evidence="8">
    <location>
        <position position="196"/>
    </location>
    <ligand>
        <name>Mg(2+)</name>
        <dbReference type="ChEBI" id="CHEBI:18420"/>
    </ligand>
</feature>
<dbReference type="EC" id="3.6.5.-" evidence="8"/>
<evidence type="ECO:0000313" key="11">
    <source>
        <dbReference type="EMBL" id="MCG2461744.1"/>
    </source>
</evidence>
<dbReference type="PANTHER" id="PTHR11702:SF31">
    <property type="entry name" value="MITOCHONDRIAL RIBOSOME-ASSOCIATED GTPASE 2"/>
    <property type="match status" value="1"/>
</dbReference>
<comment type="caution">
    <text evidence="11">The sequence shown here is derived from an EMBL/GenBank/DDBJ whole genome shotgun (WGS) entry which is preliminary data.</text>
</comment>
<sequence length="333" mass="36788">MTEGNFVDYVKVHVSSGNGGKGSTHLHREKYVAKGGPDGGDGGRGGHVIVRGNKNLWTLLGFKFKRHFKAGHGEHGSKNRSTGGDGEDVYMEVPLGTVVKDVETEEILFEITEDGQERIVLAGGMGGRGNWHFKTPTNQTPRYAQPGIEGLEKDLILELKVLADVGLVGFPNAGKSTLLSVLTSAKPKIADYEFTTLKPNLGIVQYRDFQSFVIADIPGIIEGAAEGKGLGHYFLRHIERNAMLLFLIPADSKDIGKEYAILLDELRRYNPELMDKDRMVAISKSDMLDNELRTEMKAILDVTLKSVPYMFISSVAQQGLQELKDRLWMLLND</sequence>
<evidence type="ECO:0000256" key="1">
    <source>
        <dbReference type="ARBA" id="ARBA00007699"/>
    </source>
</evidence>
<keyword evidence="4 8" id="KW-0547">Nucleotide-binding</keyword>
<dbReference type="NCBIfam" id="NF008955">
    <property type="entry name" value="PRK12297.1"/>
    <property type="match status" value="1"/>
</dbReference>
<dbReference type="SUPFAM" id="SSF82051">
    <property type="entry name" value="Obg GTP-binding protein N-terminal domain"/>
    <property type="match status" value="1"/>
</dbReference>
<proteinExistence type="inferred from homology"/>
<dbReference type="NCBIfam" id="TIGR02729">
    <property type="entry name" value="Obg_CgtA"/>
    <property type="match status" value="1"/>
</dbReference>
<protein>
    <recommendedName>
        <fullName evidence="8">GTPase Obg</fullName>
        <ecNumber evidence="8">3.6.5.-</ecNumber>
    </recommendedName>
    <alternativeName>
        <fullName evidence="8">GTP-binding protein Obg</fullName>
    </alternativeName>
</protein>
<feature type="binding site" evidence="8">
    <location>
        <begin position="194"/>
        <end position="198"/>
    </location>
    <ligand>
        <name>GTP</name>
        <dbReference type="ChEBI" id="CHEBI:37565"/>
    </ligand>
</feature>
<dbReference type="EMBL" id="JAIRBC010000019">
    <property type="protein sequence ID" value="MCG2461744.1"/>
    <property type="molecule type" value="Genomic_DNA"/>
</dbReference>
<evidence type="ECO:0000313" key="12">
    <source>
        <dbReference type="Proteomes" id="UP001200642"/>
    </source>
</evidence>
<dbReference type="AlphaFoldDB" id="A0AAE3JQD4"/>
<dbReference type="HAMAP" id="MF_01454">
    <property type="entry name" value="GTPase_Obg"/>
    <property type="match status" value="1"/>
</dbReference>
<dbReference type="GO" id="GO:0005737">
    <property type="term" value="C:cytoplasm"/>
    <property type="evidence" value="ECO:0007669"/>
    <property type="project" value="UniProtKB-SubCell"/>
</dbReference>
<feature type="binding site" evidence="8">
    <location>
        <begin position="283"/>
        <end position="286"/>
    </location>
    <ligand>
        <name>GTP</name>
        <dbReference type="ChEBI" id="CHEBI:37565"/>
    </ligand>
</feature>
<dbReference type="PROSITE" id="PS00905">
    <property type="entry name" value="GTP1_OBG"/>
    <property type="match status" value="1"/>
</dbReference>
<dbReference type="PIRSF" id="PIRSF002401">
    <property type="entry name" value="GTP_bd_Obg/CgtA"/>
    <property type="match status" value="1"/>
</dbReference>
<comment type="subcellular location">
    <subcellularLocation>
        <location evidence="8">Cytoplasm</location>
    </subcellularLocation>
</comment>
<evidence type="ECO:0000256" key="6">
    <source>
        <dbReference type="ARBA" id="ARBA00022842"/>
    </source>
</evidence>
<dbReference type="GO" id="GO:0000287">
    <property type="term" value="F:magnesium ion binding"/>
    <property type="evidence" value="ECO:0007669"/>
    <property type="project" value="InterPro"/>
</dbReference>
<keyword evidence="12" id="KW-1185">Reference proteome</keyword>
<dbReference type="Gene3D" id="3.40.50.300">
    <property type="entry name" value="P-loop containing nucleotide triphosphate hydrolases"/>
    <property type="match status" value="1"/>
</dbReference>
<dbReference type="SUPFAM" id="SSF52540">
    <property type="entry name" value="P-loop containing nucleoside triphosphate hydrolases"/>
    <property type="match status" value="1"/>
</dbReference>
<dbReference type="Proteomes" id="UP001200642">
    <property type="component" value="Unassembled WGS sequence"/>
</dbReference>
<dbReference type="RefSeq" id="WP_317902886.1">
    <property type="nucleotide sequence ID" value="NZ_JAIRBC010000019.1"/>
</dbReference>
<evidence type="ECO:0000256" key="2">
    <source>
        <dbReference type="ARBA" id="ARBA00022490"/>
    </source>
</evidence>
<organism evidence="11 12">
    <name type="scientific">Cerina litoralis</name>
    <dbReference type="NCBI Taxonomy" id="2874477"/>
    <lineage>
        <taxon>Bacteria</taxon>
        <taxon>Pseudomonadati</taxon>
        <taxon>Bacteroidota</taxon>
        <taxon>Flavobacteriia</taxon>
        <taxon>Flavobacteriales</taxon>
        <taxon>Flavobacteriaceae</taxon>
        <taxon>Cerina</taxon>
    </lineage>
</organism>
<dbReference type="GO" id="GO:0003924">
    <property type="term" value="F:GTPase activity"/>
    <property type="evidence" value="ECO:0007669"/>
    <property type="project" value="UniProtKB-UniRule"/>
</dbReference>
<comment type="similarity">
    <text evidence="1 8">Belongs to the TRAFAC class OBG-HflX-like GTPase superfamily. OBG GTPase family.</text>
</comment>
<feature type="binding site" evidence="8">
    <location>
        <begin position="169"/>
        <end position="176"/>
    </location>
    <ligand>
        <name>GTP</name>
        <dbReference type="ChEBI" id="CHEBI:37565"/>
    </ligand>
</feature>
<feature type="binding site" evidence="8">
    <location>
        <begin position="313"/>
        <end position="315"/>
    </location>
    <ligand>
        <name>GTP</name>
        <dbReference type="ChEBI" id="CHEBI:37565"/>
    </ligand>
</feature>
<dbReference type="InterPro" id="IPR014100">
    <property type="entry name" value="GTP-bd_Obg/CgtA"/>
</dbReference>
<dbReference type="GO" id="GO:0005525">
    <property type="term" value="F:GTP binding"/>
    <property type="evidence" value="ECO:0007669"/>
    <property type="project" value="UniProtKB-UniRule"/>
</dbReference>
<dbReference type="InterPro" id="IPR006073">
    <property type="entry name" value="GTP-bd"/>
</dbReference>
<feature type="binding site" evidence="8">
    <location>
        <position position="176"/>
    </location>
    <ligand>
        <name>Mg(2+)</name>
        <dbReference type="ChEBI" id="CHEBI:18420"/>
    </ligand>
</feature>
<evidence type="ECO:0000256" key="8">
    <source>
        <dbReference type="HAMAP-Rule" id="MF_01454"/>
    </source>
</evidence>
<keyword evidence="6 8" id="KW-0460">Magnesium</keyword>
<dbReference type="InterPro" id="IPR045086">
    <property type="entry name" value="OBG_GTPase"/>
</dbReference>
<feature type="domain" description="OBG-type G" evidence="9">
    <location>
        <begin position="163"/>
        <end position="332"/>
    </location>
</feature>
<keyword evidence="7 8" id="KW-0342">GTP-binding</keyword>
<gene>
    <name evidence="11" type="primary">obgE</name>
    <name evidence="8" type="synonym">obg</name>
    <name evidence="11" type="ORF">K8352_13375</name>
</gene>
<dbReference type="Gene3D" id="2.70.210.12">
    <property type="entry name" value="GTP1/OBG domain"/>
    <property type="match status" value="1"/>
</dbReference>
<dbReference type="CDD" id="cd01898">
    <property type="entry name" value="Obg"/>
    <property type="match status" value="1"/>
</dbReference>
<dbReference type="PANTHER" id="PTHR11702">
    <property type="entry name" value="DEVELOPMENTALLY REGULATED GTP-BINDING PROTEIN-RELATED"/>
    <property type="match status" value="1"/>
</dbReference>
<feature type="domain" description="Obg" evidence="10">
    <location>
        <begin position="4"/>
        <end position="162"/>
    </location>
</feature>
<keyword evidence="5 8" id="KW-0378">Hydrolase</keyword>
<evidence type="ECO:0000256" key="4">
    <source>
        <dbReference type="ARBA" id="ARBA00022741"/>
    </source>
</evidence>
<dbReference type="NCBIfam" id="NF008956">
    <property type="entry name" value="PRK12299.1"/>
    <property type="match status" value="1"/>
</dbReference>
<accession>A0AAE3JQD4</accession>
<dbReference type="GO" id="GO:0042254">
    <property type="term" value="P:ribosome biogenesis"/>
    <property type="evidence" value="ECO:0007669"/>
    <property type="project" value="UniProtKB-UniRule"/>
</dbReference>
<feature type="binding site" evidence="8">
    <location>
        <begin position="216"/>
        <end position="219"/>
    </location>
    <ligand>
        <name>GTP</name>
        <dbReference type="ChEBI" id="CHEBI:37565"/>
    </ligand>
</feature>
<dbReference type="FunFam" id="2.70.210.12:FF:000001">
    <property type="entry name" value="GTPase Obg"/>
    <property type="match status" value="1"/>
</dbReference>